<dbReference type="EMBL" id="JAYWIO010000003">
    <property type="protein sequence ID" value="KAK7277104.1"/>
    <property type="molecule type" value="Genomic_DNA"/>
</dbReference>
<dbReference type="Proteomes" id="UP001372338">
    <property type="component" value="Unassembled WGS sequence"/>
</dbReference>
<proteinExistence type="predicted"/>
<comment type="caution">
    <text evidence="1">The sequence shown here is derived from an EMBL/GenBank/DDBJ whole genome shotgun (WGS) entry which is preliminary data.</text>
</comment>
<gene>
    <name evidence="1" type="ORF">RIF29_18254</name>
</gene>
<dbReference type="AlphaFoldDB" id="A0AAN9IG19"/>
<reference evidence="1 2" key="1">
    <citation type="submission" date="2024-01" db="EMBL/GenBank/DDBJ databases">
        <title>The genomes of 5 underutilized Papilionoideae crops provide insights into root nodulation and disease resistanc.</title>
        <authorList>
            <person name="Yuan L."/>
        </authorList>
    </citation>
    <scope>NUCLEOTIDE SEQUENCE [LARGE SCALE GENOMIC DNA]</scope>
    <source>
        <strain evidence="1">ZHUSHIDOU_FW_LH</strain>
        <tissue evidence="1">Leaf</tissue>
    </source>
</reference>
<accession>A0AAN9IG19</accession>
<evidence type="ECO:0000313" key="2">
    <source>
        <dbReference type="Proteomes" id="UP001372338"/>
    </source>
</evidence>
<name>A0AAN9IG19_CROPI</name>
<keyword evidence="2" id="KW-1185">Reference proteome</keyword>
<evidence type="ECO:0000313" key="1">
    <source>
        <dbReference type="EMBL" id="KAK7277104.1"/>
    </source>
</evidence>
<organism evidence="1 2">
    <name type="scientific">Crotalaria pallida</name>
    <name type="common">Smooth rattlebox</name>
    <name type="synonym">Crotalaria striata</name>
    <dbReference type="NCBI Taxonomy" id="3830"/>
    <lineage>
        <taxon>Eukaryota</taxon>
        <taxon>Viridiplantae</taxon>
        <taxon>Streptophyta</taxon>
        <taxon>Embryophyta</taxon>
        <taxon>Tracheophyta</taxon>
        <taxon>Spermatophyta</taxon>
        <taxon>Magnoliopsida</taxon>
        <taxon>eudicotyledons</taxon>
        <taxon>Gunneridae</taxon>
        <taxon>Pentapetalae</taxon>
        <taxon>rosids</taxon>
        <taxon>fabids</taxon>
        <taxon>Fabales</taxon>
        <taxon>Fabaceae</taxon>
        <taxon>Papilionoideae</taxon>
        <taxon>50 kb inversion clade</taxon>
        <taxon>genistoids sensu lato</taxon>
        <taxon>core genistoids</taxon>
        <taxon>Crotalarieae</taxon>
        <taxon>Crotalaria</taxon>
    </lineage>
</organism>
<protein>
    <submittedName>
        <fullName evidence="1">Uncharacterized protein</fullName>
    </submittedName>
</protein>
<sequence length="99" mass="11260">MIAEPRFMPPDSLFLSFGLAWQSRNHCLANIVFNRSFKDFNIHEHLGQEGSWDSDANVDGASKRSPAMAACGELIRSDGRQWLWPRGFTPQFRRCGTLC</sequence>